<evidence type="ECO:0000256" key="1">
    <source>
        <dbReference type="ARBA" id="ARBA00005536"/>
    </source>
</evidence>
<name>A0A835H3C8_9MAGN</name>
<dbReference type="Pfam" id="PF00766">
    <property type="entry name" value="ETF_alpha"/>
    <property type="match status" value="1"/>
</dbReference>
<comment type="similarity">
    <text evidence="1">Belongs to the IST1 family.</text>
</comment>
<organism evidence="3 4">
    <name type="scientific">Coptis chinensis</name>
    <dbReference type="NCBI Taxonomy" id="261450"/>
    <lineage>
        <taxon>Eukaryota</taxon>
        <taxon>Viridiplantae</taxon>
        <taxon>Streptophyta</taxon>
        <taxon>Embryophyta</taxon>
        <taxon>Tracheophyta</taxon>
        <taxon>Spermatophyta</taxon>
        <taxon>Magnoliopsida</taxon>
        <taxon>Ranunculales</taxon>
        <taxon>Ranunculaceae</taxon>
        <taxon>Coptidoideae</taxon>
        <taxon>Coptis</taxon>
    </lineage>
</organism>
<evidence type="ECO:0000313" key="4">
    <source>
        <dbReference type="Proteomes" id="UP000631114"/>
    </source>
</evidence>
<dbReference type="Pfam" id="PF03398">
    <property type="entry name" value="Ist1"/>
    <property type="match status" value="1"/>
</dbReference>
<comment type="caution">
    <text evidence="3">The sequence shown here is derived from an EMBL/GenBank/DDBJ whole genome shotgun (WGS) entry which is preliminary data.</text>
</comment>
<proteinExistence type="inferred from homology"/>
<keyword evidence="4" id="KW-1185">Reference proteome</keyword>
<gene>
    <name evidence="3" type="ORF">IFM89_001212</name>
</gene>
<dbReference type="InterPro" id="IPR014731">
    <property type="entry name" value="ETF_asu_C"/>
</dbReference>
<sequence>MNMQFAYDILELFCEFVYARVPILETQRDCPQELQEAIASIIFAAPRCSDLPELLQIRNLFTTKLLKEIAKEYNLDWDASSTEAEFRKKHEDLLDGLIKICNGATDSRSPIEKGFSNMSVPRFLDHVFLEQVLSISLAHFLDSGFFDQVLVADMDKLSHPLAEPWEELVHLVQKKDTLGKSRYLKHTSQDTEHPDLGSVRVVVTGGRALKSPENFRLLEKLAEKLGAGVGATRDAVDTSIAKK</sequence>
<dbReference type="GO" id="GO:0015031">
    <property type="term" value="P:protein transport"/>
    <property type="evidence" value="ECO:0007669"/>
    <property type="project" value="InterPro"/>
</dbReference>
<accession>A0A835H3C8</accession>
<evidence type="ECO:0000259" key="2">
    <source>
        <dbReference type="Pfam" id="PF00766"/>
    </source>
</evidence>
<dbReference type="PANTHER" id="PTHR12161:SF81">
    <property type="entry name" value="OS01G0687700 PROTEIN"/>
    <property type="match status" value="1"/>
</dbReference>
<dbReference type="Proteomes" id="UP000631114">
    <property type="component" value="Unassembled WGS sequence"/>
</dbReference>
<dbReference type="Gene3D" id="1.20.1260.60">
    <property type="entry name" value="Vacuolar protein sorting-associated protein Ist1"/>
    <property type="match status" value="1"/>
</dbReference>
<dbReference type="Gene3D" id="3.40.50.1220">
    <property type="entry name" value="TPP-binding domain"/>
    <property type="match status" value="1"/>
</dbReference>
<protein>
    <recommendedName>
        <fullName evidence="2">Electron transfer flavoprotein alpha subunit C-terminal domain-containing protein</fullName>
    </recommendedName>
</protein>
<dbReference type="InterPro" id="IPR029035">
    <property type="entry name" value="DHS-like_NAD/FAD-binding_dom"/>
</dbReference>
<dbReference type="EMBL" id="JADFTS010000008">
    <property type="protein sequence ID" value="KAF9591002.1"/>
    <property type="molecule type" value="Genomic_DNA"/>
</dbReference>
<dbReference type="InterPro" id="IPR042277">
    <property type="entry name" value="IST1-like"/>
</dbReference>
<dbReference type="InterPro" id="IPR005061">
    <property type="entry name" value="Ist1"/>
</dbReference>
<feature type="domain" description="Electron transfer flavoprotein alpha subunit C-terminal" evidence="2">
    <location>
        <begin position="195"/>
        <end position="241"/>
    </location>
</feature>
<dbReference type="SUPFAM" id="SSF52467">
    <property type="entry name" value="DHS-like NAD/FAD-binding domain"/>
    <property type="match status" value="1"/>
</dbReference>
<evidence type="ECO:0000313" key="3">
    <source>
        <dbReference type="EMBL" id="KAF9591002.1"/>
    </source>
</evidence>
<dbReference type="PANTHER" id="PTHR12161">
    <property type="entry name" value="IST1 FAMILY MEMBER"/>
    <property type="match status" value="1"/>
</dbReference>
<dbReference type="AlphaFoldDB" id="A0A835H3C8"/>
<dbReference type="OrthoDB" id="29853at2759"/>
<reference evidence="3 4" key="1">
    <citation type="submission" date="2020-10" db="EMBL/GenBank/DDBJ databases">
        <title>The Coptis chinensis genome and diversification of protoberbering-type alkaloids.</title>
        <authorList>
            <person name="Wang B."/>
            <person name="Shu S."/>
            <person name="Song C."/>
            <person name="Liu Y."/>
        </authorList>
    </citation>
    <scope>NUCLEOTIDE SEQUENCE [LARGE SCALE GENOMIC DNA]</scope>
    <source>
        <strain evidence="3">HL-2020</strain>
        <tissue evidence="3">Leaf</tissue>
    </source>
</reference>